<keyword evidence="1" id="KW-0862">Zinc</keyword>
<accession>A0A7J7K979</accession>
<dbReference type="Proteomes" id="UP000593567">
    <property type="component" value="Unassembled WGS sequence"/>
</dbReference>
<dbReference type="InterPro" id="IPR036436">
    <property type="entry name" value="Disintegrin_dom_sf"/>
</dbReference>
<dbReference type="InterPro" id="IPR001590">
    <property type="entry name" value="Peptidase_M12B"/>
</dbReference>
<evidence type="ECO:0000256" key="1">
    <source>
        <dbReference type="PROSITE-ProRule" id="PRU00276"/>
    </source>
</evidence>
<keyword evidence="1" id="KW-0479">Metal-binding</keyword>
<keyword evidence="5" id="KW-1185">Reference proteome</keyword>
<dbReference type="Gene3D" id="4.10.70.10">
    <property type="entry name" value="Disintegrin domain"/>
    <property type="match status" value="1"/>
</dbReference>
<dbReference type="EMBL" id="VXIV02001057">
    <property type="protein sequence ID" value="KAF6034504.1"/>
    <property type="molecule type" value="Genomic_DNA"/>
</dbReference>
<feature type="binding site" evidence="1">
    <location>
        <position position="3"/>
    </location>
    <ligand>
        <name>Zn(2+)</name>
        <dbReference type="ChEBI" id="CHEBI:29105"/>
        <note>catalytic</note>
    </ligand>
</feature>
<dbReference type="GO" id="GO:0004222">
    <property type="term" value="F:metalloendopeptidase activity"/>
    <property type="evidence" value="ECO:0007669"/>
    <property type="project" value="InterPro"/>
</dbReference>
<evidence type="ECO:0000313" key="5">
    <source>
        <dbReference type="Proteomes" id="UP000593567"/>
    </source>
</evidence>
<comment type="caution">
    <text evidence="4">The sequence shown here is derived from an EMBL/GenBank/DDBJ whole genome shotgun (WGS) entry which is preliminary data.</text>
</comment>
<organism evidence="4 5">
    <name type="scientific">Bugula neritina</name>
    <name type="common">Brown bryozoan</name>
    <name type="synonym">Sertularia neritina</name>
    <dbReference type="NCBI Taxonomy" id="10212"/>
    <lineage>
        <taxon>Eukaryota</taxon>
        <taxon>Metazoa</taxon>
        <taxon>Spiralia</taxon>
        <taxon>Lophotrochozoa</taxon>
        <taxon>Bryozoa</taxon>
        <taxon>Gymnolaemata</taxon>
        <taxon>Cheilostomatida</taxon>
        <taxon>Flustrina</taxon>
        <taxon>Buguloidea</taxon>
        <taxon>Bugulidae</taxon>
        <taxon>Bugula</taxon>
    </lineage>
</organism>
<dbReference type="SUPFAM" id="SSF57552">
    <property type="entry name" value="Blood coagulation inhibitor (disintegrin)"/>
    <property type="match status" value="1"/>
</dbReference>
<dbReference type="InterPro" id="IPR001762">
    <property type="entry name" value="Disintegrin_dom"/>
</dbReference>
<dbReference type="Pfam" id="PF00200">
    <property type="entry name" value="Disintegrin"/>
    <property type="match status" value="1"/>
</dbReference>
<dbReference type="InterPro" id="IPR006586">
    <property type="entry name" value="ADAM_Cys-rich"/>
</dbReference>
<dbReference type="PANTHER" id="PTHR11905:SF159">
    <property type="entry name" value="ADAM METALLOPROTEASE"/>
    <property type="match status" value="1"/>
</dbReference>
<comment type="caution">
    <text evidence="1">Lacks conserved residue(s) required for the propagation of feature annotation.</text>
</comment>
<evidence type="ECO:0000259" key="2">
    <source>
        <dbReference type="PROSITE" id="PS50214"/>
    </source>
</evidence>
<dbReference type="AlphaFoldDB" id="A0A7J7K979"/>
<evidence type="ECO:0000313" key="4">
    <source>
        <dbReference type="EMBL" id="KAF6034504.1"/>
    </source>
</evidence>
<dbReference type="SMART" id="SM00050">
    <property type="entry name" value="DISIN"/>
    <property type="match status" value="1"/>
</dbReference>
<dbReference type="SUPFAM" id="SSF55486">
    <property type="entry name" value="Metalloproteases ('zincins'), catalytic domain"/>
    <property type="match status" value="1"/>
</dbReference>
<feature type="active site" evidence="1">
    <location>
        <position position="4"/>
    </location>
</feature>
<name>A0A7J7K979_BUGNE</name>
<dbReference type="Pfam" id="PF08516">
    <property type="entry name" value="ADAM_CR"/>
    <property type="match status" value="1"/>
</dbReference>
<gene>
    <name evidence="4" type="ORF">EB796_007186</name>
</gene>
<sequence length="179" mass="19853">MSHELGHALGLTHTDGFVGDRCKCKGPVNSTLSTCIMHSSLNSEECDCGPEEDCNSKCCNPNTCRLYSNATCATGSCCDLETCTVRPISYPCRSVQDSQCDLPETCDGNSEWCPVDTYKRDGTECTNVEQGYCYGGKCNTHSSQCQFLWEGEKANDLCYTFFNNRCKRFSRLVTLLTMD</sequence>
<dbReference type="OrthoDB" id="5951731at2759"/>
<feature type="binding site" evidence="1">
    <location>
        <position position="7"/>
    </location>
    <ligand>
        <name>Zn(2+)</name>
        <dbReference type="ChEBI" id="CHEBI:29105"/>
        <note>catalytic</note>
    </ligand>
</feature>
<dbReference type="PROSITE" id="PS50214">
    <property type="entry name" value="DISINTEGRIN_2"/>
    <property type="match status" value="1"/>
</dbReference>
<evidence type="ECO:0000259" key="3">
    <source>
        <dbReference type="PROSITE" id="PS50215"/>
    </source>
</evidence>
<dbReference type="SMART" id="SM00608">
    <property type="entry name" value="ACR"/>
    <property type="match status" value="1"/>
</dbReference>
<dbReference type="GO" id="GO:0006508">
    <property type="term" value="P:proteolysis"/>
    <property type="evidence" value="ECO:0007669"/>
    <property type="project" value="InterPro"/>
</dbReference>
<dbReference type="PANTHER" id="PTHR11905">
    <property type="entry name" value="ADAM A DISINTEGRIN AND METALLOPROTEASE DOMAIN"/>
    <property type="match status" value="1"/>
</dbReference>
<dbReference type="GO" id="GO:0046872">
    <property type="term" value="F:metal ion binding"/>
    <property type="evidence" value="ECO:0007669"/>
    <property type="project" value="UniProtKB-KW"/>
</dbReference>
<feature type="binding site" evidence="1">
    <location>
        <position position="13"/>
    </location>
    <ligand>
        <name>Zn(2+)</name>
        <dbReference type="ChEBI" id="CHEBI:29105"/>
        <note>catalytic</note>
    </ligand>
</feature>
<evidence type="ECO:0008006" key="6">
    <source>
        <dbReference type="Google" id="ProtNLM"/>
    </source>
</evidence>
<reference evidence="4" key="1">
    <citation type="submission" date="2020-06" db="EMBL/GenBank/DDBJ databases">
        <title>Draft genome of Bugula neritina, a colonial animal packing powerful symbionts and potential medicines.</title>
        <authorList>
            <person name="Rayko M."/>
        </authorList>
    </citation>
    <scope>NUCLEOTIDE SEQUENCE [LARGE SCALE GENOMIC DNA]</scope>
    <source>
        <strain evidence="4">Kwan_BN1</strain>
    </source>
</reference>
<feature type="domain" description="Disintegrin" evidence="2">
    <location>
        <begin position="32"/>
        <end position="121"/>
    </location>
</feature>
<protein>
    <recommendedName>
        <fullName evidence="6">Disintegrin domain-containing protein</fullName>
    </recommendedName>
</protein>
<proteinExistence type="predicted"/>
<dbReference type="PROSITE" id="PS50215">
    <property type="entry name" value="ADAM_MEPRO"/>
    <property type="match status" value="1"/>
</dbReference>
<feature type="domain" description="Peptidase M12B" evidence="3">
    <location>
        <begin position="1"/>
        <end position="58"/>
    </location>
</feature>